<accession>Q8U0E0</accession>
<dbReference type="eggNOG" id="arCOG03811">
    <property type="taxonomic scope" value="Archaea"/>
</dbReference>
<dbReference type="EMBL" id="AE009950">
    <property type="protein sequence ID" value="AAL81776.1"/>
    <property type="molecule type" value="Genomic_DNA"/>
</dbReference>
<evidence type="ECO:0000313" key="2">
    <source>
        <dbReference type="Proteomes" id="UP000001013"/>
    </source>
</evidence>
<evidence type="ECO:0000313" key="1">
    <source>
        <dbReference type="EMBL" id="AAL81776.1"/>
    </source>
</evidence>
<dbReference type="PATRIC" id="fig|186497.12.peg.1718"/>
<dbReference type="KEGG" id="pfu:PF1652"/>
<gene>
    <name evidence="1" type="ordered locus">PF1652</name>
</gene>
<keyword evidence="2" id="KW-1185">Reference proteome</keyword>
<protein>
    <recommendedName>
        <fullName evidence="3">Intracellular proteinase inhibitor BsuPI domain-containing protein</fullName>
    </recommendedName>
</protein>
<evidence type="ECO:0008006" key="3">
    <source>
        <dbReference type="Google" id="ProtNLM"/>
    </source>
</evidence>
<reference evidence="1 2" key="1">
    <citation type="journal article" date="1999" name="Genetics">
        <title>Divergence of the hyperthermophilic archaea Pyrococcus furiosus and P. horikoshii inferred from complete genomic sequences.</title>
        <authorList>
            <person name="Maeder D.L."/>
            <person name="Weiss R.B."/>
            <person name="Dunn D.M."/>
            <person name="Cherry J.L."/>
            <person name="Gonzalez J.M."/>
            <person name="DiRuggiero J."/>
            <person name="Robb F.T."/>
        </authorList>
    </citation>
    <scope>NUCLEOTIDE SEQUENCE [LARGE SCALE GENOMIC DNA]</scope>
    <source>
        <strain evidence="2">ATCC 43587 / DSM 3638 / JCM 8422 / Vc1</strain>
    </source>
</reference>
<dbReference type="PaxDb" id="186497-PF1652"/>
<name>Q8U0E0_PYRFU</name>
<organism evidence="1 2">
    <name type="scientific">Pyrococcus furiosus (strain ATCC 43587 / DSM 3638 / JCM 8422 / Vc1)</name>
    <dbReference type="NCBI Taxonomy" id="186497"/>
    <lineage>
        <taxon>Archaea</taxon>
        <taxon>Methanobacteriati</taxon>
        <taxon>Methanobacteriota</taxon>
        <taxon>Thermococci</taxon>
        <taxon>Thermococcales</taxon>
        <taxon>Thermococcaceae</taxon>
        <taxon>Pyrococcus</taxon>
    </lineage>
</organism>
<dbReference type="AlphaFoldDB" id="Q8U0E0"/>
<dbReference type="HOGENOM" id="CLU_1444721_0_0_2"/>
<sequence length="187" mass="21365">MGAHFSTTVKNIKIYKNLVKHMNSRSMNLKAMLIIGITILFLGCLAQKEQEASKEGILRIGVKIEEKEGNKVLTKIFIKNVGNSTVRVAKPIYFVTLKFELYKGNESMKFRGPVPTYLPLTKEETKVLKPRETLEAEYIVDLCWWNVTKGEYTLAVIYDTIETKSQGVDFVRQRLVIKQNVTAKETC</sequence>
<dbReference type="Proteomes" id="UP000001013">
    <property type="component" value="Chromosome"/>
</dbReference>
<dbReference type="Gene3D" id="2.60.40.2970">
    <property type="match status" value="1"/>
</dbReference>
<proteinExistence type="predicted"/>